<dbReference type="GO" id="GO:0005886">
    <property type="term" value="C:plasma membrane"/>
    <property type="evidence" value="ECO:0007669"/>
    <property type="project" value="UniProtKB-SubCell"/>
</dbReference>
<keyword evidence="4 6" id="KW-1133">Transmembrane helix</keyword>
<evidence type="ECO:0000313" key="7">
    <source>
        <dbReference type="EMBL" id="ADD04506.1"/>
    </source>
</evidence>
<dbReference type="PaxDb" id="547559-Nmag_0922"/>
<feature type="transmembrane region" description="Helical" evidence="6">
    <location>
        <begin position="282"/>
        <end position="300"/>
    </location>
</feature>
<dbReference type="AlphaFoldDB" id="D3SQL8"/>
<dbReference type="KEGG" id="nmg:Nmag_0922"/>
<dbReference type="EMBL" id="CP001932">
    <property type="protein sequence ID" value="ADD04506.1"/>
    <property type="molecule type" value="Genomic_DNA"/>
</dbReference>
<dbReference type="PATRIC" id="fig|547559.17.peg.3370"/>
<organism evidence="7 9">
    <name type="scientific">Natrialba magadii (strain ATCC 43099 / DSM 3394 / CCM 3739 / CIP 104546 / IAM 13178 / JCM 8861 / NBRC 102185 / NCIMB 2190 / MS3)</name>
    <name type="common">Natronobacterium magadii</name>
    <dbReference type="NCBI Taxonomy" id="547559"/>
    <lineage>
        <taxon>Archaea</taxon>
        <taxon>Methanobacteriati</taxon>
        <taxon>Methanobacteriota</taxon>
        <taxon>Stenosarchaea group</taxon>
        <taxon>Halobacteria</taxon>
        <taxon>Halobacteriales</taxon>
        <taxon>Natrialbaceae</taxon>
        <taxon>Natrialba</taxon>
    </lineage>
</organism>
<feature type="transmembrane region" description="Helical" evidence="6">
    <location>
        <begin position="366"/>
        <end position="391"/>
    </location>
</feature>
<dbReference type="Proteomes" id="UP000001879">
    <property type="component" value="Chromosome"/>
</dbReference>
<keyword evidence="3 6" id="KW-0812">Transmembrane</keyword>
<evidence type="ECO:0000256" key="1">
    <source>
        <dbReference type="ARBA" id="ARBA00004651"/>
    </source>
</evidence>
<evidence type="ECO:0000313" key="10">
    <source>
        <dbReference type="Proteomes" id="UP000011543"/>
    </source>
</evidence>
<dbReference type="Pfam" id="PF13440">
    <property type="entry name" value="Polysacc_synt_3"/>
    <property type="match status" value="1"/>
</dbReference>
<feature type="transmembrane region" description="Helical" evidence="6">
    <location>
        <begin position="411"/>
        <end position="428"/>
    </location>
</feature>
<feature type="transmembrane region" description="Helical" evidence="6">
    <location>
        <begin position="151"/>
        <end position="169"/>
    </location>
</feature>
<accession>D3SQL8</accession>
<dbReference type="GeneID" id="8823752"/>
<reference evidence="7" key="4">
    <citation type="submission" date="2016-09" db="EMBL/GenBank/DDBJ databases">
        <authorList>
            <person name="Pfeiffer F."/>
        </authorList>
    </citation>
    <scope>NUCLEOTIDE SEQUENCE</scope>
    <source>
        <strain evidence="7">ATCC 43099</strain>
    </source>
</reference>
<feature type="transmembrane region" description="Helical" evidence="6">
    <location>
        <begin position="223"/>
        <end position="245"/>
    </location>
</feature>
<reference evidence="7 9" key="2">
    <citation type="journal article" date="2012" name="BMC Genomics">
        <title>A comparative genomics perspective on the genetic content of the alkaliphilic haloarchaeon Natrialba magadii ATCC 43099T.</title>
        <authorList>
            <person name="Siddaramappa S."/>
            <person name="Challacombe J.F."/>
            <person name="Decastro R.E."/>
            <person name="Pfeiffer F."/>
            <person name="Sastre D.E."/>
            <person name="Gimenez M.I."/>
            <person name="Paggi R.A."/>
            <person name="Detter J.C."/>
            <person name="Davenport K.W."/>
            <person name="Goodwin L.A."/>
            <person name="Kyrpides N."/>
            <person name="Tapia R."/>
            <person name="Pitluck S."/>
            <person name="Lucas S."/>
            <person name="Woyke T."/>
            <person name="Maupin-Furlow J.A."/>
        </authorList>
    </citation>
    <scope>NUCLEOTIDE SEQUENCE [LARGE SCALE GENOMIC DNA]</scope>
    <source>
        <strain evidence="7">ATCC 43099</strain>
        <strain evidence="9">ATCC 43099 / DSM 3394 / CCM 3739 / CIP 104546 / IAM 13178 / JCM 8861 / NBRC 102185 / NCIMB 2190 / MS3</strain>
    </source>
</reference>
<feature type="transmembrane region" description="Helical" evidence="6">
    <location>
        <begin position="109"/>
        <end position="130"/>
    </location>
</feature>
<evidence type="ECO:0000256" key="5">
    <source>
        <dbReference type="ARBA" id="ARBA00023136"/>
    </source>
</evidence>
<feature type="transmembrane region" description="Helical" evidence="6">
    <location>
        <begin position="74"/>
        <end position="97"/>
    </location>
</feature>
<dbReference type="STRING" id="547559.Nmag_0922"/>
<dbReference type="eggNOG" id="arCOG02209">
    <property type="taxonomic scope" value="Archaea"/>
</dbReference>
<feature type="transmembrane region" description="Helical" evidence="6">
    <location>
        <begin position="440"/>
        <end position="459"/>
    </location>
</feature>
<protein>
    <submittedName>
        <fullName evidence="7">Flippase AglR</fullName>
    </submittedName>
    <submittedName>
        <fullName evidence="8">Polysaccharide biosynthesis protein</fullName>
    </submittedName>
</protein>
<keyword evidence="2" id="KW-1003">Cell membrane</keyword>
<dbReference type="Proteomes" id="UP000011543">
    <property type="component" value="Unassembled WGS sequence"/>
</dbReference>
<dbReference type="OrthoDB" id="112053at2157"/>
<sequence>MRIGQTSFIVFVSKFAKAALGFVATIYFARVLGAEILGYYALILALVAWLELGGKIGISSAITKRLSEGEEQSAYFTAGAIAIGILAAVLSVGVIVFRDAVNDYVGVEAAVFVVFLLVLKLVHSLLTAVLQGEHLVHIYGLLDPLKTGSRAVIQIGLVFAGFGLTGMIVGKGVGILIASLVALVFVSVTLARPSTEHFRSLFDYAKYSWLGNLESRSFNDVDIVILGALVSPALVGIYSVAWSIAKFLTVFGTAVKATLFPELSVADAEGDSETVSALVSDALTYGGLVIIPGLFGAILLGDRLLLLYGSEFVQGTAVLGVLIVATLARGYQKQLVNVLNGIDRPDVAFRVNAVAIVANVVLNVVLIVWLGWLGAAIATALSATIGLSLSLRELHRLVAFDIPYGELARQLSAAVVMAAIVFGGQNAIEATGILEQNVVILVLLVAVGAGTYFTTLFTISRRFRSTVVANSPVRIPLVS</sequence>
<evidence type="ECO:0000256" key="4">
    <source>
        <dbReference type="ARBA" id="ARBA00022989"/>
    </source>
</evidence>
<dbReference type="InterPro" id="IPR050833">
    <property type="entry name" value="Poly_Biosynth_Transport"/>
</dbReference>
<keyword evidence="5 6" id="KW-0472">Membrane</keyword>
<name>D3SQL8_NATMM</name>
<keyword evidence="9" id="KW-1185">Reference proteome</keyword>
<evidence type="ECO:0000256" key="2">
    <source>
        <dbReference type="ARBA" id="ARBA00022475"/>
    </source>
</evidence>
<dbReference type="HOGENOM" id="CLU_043240_0_0_2"/>
<dbReference type="RefSeq" id="WP_004216710.1">
    <property type="nucleotide sequence ID" value="NC_013922.1"/>
</dbReference>
<dbReference type="EMBL" id="AOHS01000056">
    <property type="protein sequence ID" value="ELY25163.1"/>
    <property type="molecule type" value="Genomic_DNA"/>
</dbReference>
<gene>
    <name evidence="7" type="primary">aglR</name>
    <name evidence="7" type="ordered locus">Nmag_0922</name>
    <name evidence="8" type="ORF">C500_17136</name>
</gene>
<dbReference type="PANTHER" id="PTHR30250">
    <property type="entry name" value="PST FAMILY PREDICTED COLANIC ACID TRANSPORTER"/>
    <property type="match status" value="1"/>
</dbReference>
<feature type="transmembrane region" description="Helical" evidence="6">
    <location>
        <begin position="312"/>
        <end position="331"/>
    </location>
</feature>
<reference evidence="9" key="1">
    <citation type="submission" date="2010-02" db="EMBL/GenBank/DDBJ databases">
        <title>Complete sequence of chromosome of Natrialba magadii ATCC 43099.</title>
        <authorList>
            <consortium name="US DOE Joint Genome Institute"/>
            <person name="Lucas S."/>
            <person name="Copeland A."/>
            <person name="Lapidus A."/>
            <person name="Cheng J.-F."/>
            <person name="Bruce D."/>
            <person name="Goodwin L."/>
            <person name="Pitluck S."/>
            <person name="Davenport K."/>
            <person name="Saunders E."/>
            <person name="Detter J.C."/>
            <person name="Han C."/>
            <person name="Tapia R."/>
            <person name="Land M."/>
            <person name="Hauser L."/>
            <person name="Kyrpides N."/>
            <person name="Mikhailova N."/>
            <person name="De Castro R.E."/>
            <person name="Maupin-Furlow J.A."/>
            <person name="Woyke T."/>
        </authorList>
    </citation>
    <scope>NUCLEOTIDE SEQUENCE [LARGE SCALE GENOMIC DNA]</scope>
    <source>
        <strain evidence="9">ATCC 43099 / DSM 3394 / CCM 3739 / CIP 104546 / IAM 13178 / JCM 8861 / NBRC 102185 / NCIMB 2190 / MS3</strain>
    </source>
</reference>
<evidence type="ECO:0000256" key="3">
    <source>
        <dbReference type="ARBA" id="ARBA00022692"/>
    </source>
</evidence>
<reference evidence="8 10" key="3">
    <citation type="journal article" date="2014" name="PLoS Genet.">
        <title>Phylogenetically driven sequencing of extremely halophilic archaea reveals strategies for static and dynamic osmo-response.</title>
        <authorList>
            <person name="Becker E.A."/>
            <person name="Seitzer P.M."/>
            <person name="Tritt A."/>
            <person name="Larsen D."/>
            <person name="Krusor M."/>
            <person name="Yao A.I."/>
            <person name="Wu D."/>
            <person name="Madern D."/>
            <person name="Eisen J.A."/>
            <person name="Darling A.E."/>
            <person name="Facciotti M.T."/>
        </authorList>
    </citation>
    <scope>NUCLEOTIDE SEQUENCE [LARGE SCALE GENOMIC DNA]</scope>
    <source>
        <strain evidence="10">ATCC 43099 / DSM 3394 / CCM 3739 / CIP 104546 / IAM 13178 / JCM 8861 / NBRC 102185 / NCIMB 2190 / MS3</strain>
        <strain evidence="8">MS-3</strain>
    </source>
</reference>
<evidence type="ECO:0000256" key="6">
    <source>
        <dbReference type="SAM" id="Phobius"/>
    </source>
</evidence>
<evidence type="ECO:0000313" key="8">
    <source>
        <dbReference type="EMBL" id="ELY25163.1"/>
    </source>
</evidence>
<evidence type="ECO:0000313" key="9">
    <source>
        <dbReference type="Proteomes" id="UP000001879"/>
    </source>
</evidence>
<feature type="transmembrane region" description="Helical" evidence="6">
    <location>
        <begin position="7"/>
        <end position="30"/>
    </location>
</feature>
<feature type="transmembrane region" description="Helical" evidence="6">
    <location>
        <begin position="175"/>
        <end position="191"/>
    </location>
</feature>
<comment type="subcellular location">
    <subcellularLocation>
        <location evidence="1">Cell membrane</location>
        <topology evidence="1">Multi-pass membrane protein</topology>
    </subcellularLocation>
</comment>
<proteinExistence type="predicted"/>
<dbReference type="PANTHER" id="PTHR30250:SF28">
    <property type="entry name" value="POLYSACCHARIDE BIOSYNTHESIS PROTEIN"/>
    <property type="match status" value="1"/>
</dbReference>